<dbReference type="AlphaFoldDB" id="A0A8T1BP69"/>
<evidence type="ECO:0000313" key="4">
    <source>
        <dbReference type="EMBL" id="KAG3216421.1"/>
    </source>
</evidence>
<evidence type="ECO:0000313" key="3">
    <source>
        <dbReference type="EMBL" id="KAG2975342.1"/>
    </source>
</evidence>
<evidence type="ECO:0000313" key="5">
    <source>
        <dbReference type="Proteomes" id="UP000774804"/>
    </source>
</evidence>
<reference evidence="1" key="1">
    <citation type="submission" date="2018-10" db="EMBL/GenBank/DDBJ databases">
        <title>Effector identification in a new, highly contiguous assembly of the strawberry crown rot pathogen Phytophthora cactorum.</title>
        <authorList>
            <person name="Armitage A.D."/>
            <person name="Nellist C.F."/>
            <person name="Bates H."/>
            <person name="Vickerstaff R.J."/>
            <person name="Harrison R.J."/>
        </authorList>
    </citation>
    <scope>NUCLEOTIDE SEQUENCE</scope>
    <source>
        <strain evidence="1">4032</strain>
        <strain evidence="2">4040</strain>
        <strain evidence="3">P415</strain>
        <strain evidence="4">P421</strain>
    </source>
</reference>
<evidence type="ECO:0000313" key="2">
    <source>
        <dbReference type="EMBL" id="KAG2926853.1"/>
    </source>
</evidence>
<accession>A0A8T1BP69</accession>
<protein>
    <submittedName>
        <fullName evidence="1">Uncharacterized protein</fullName>
    </submittedName>
</protein>
<dbReference type="Proteomes" id="UP000774804">
    <property type="component" value="Unassembled WGS sequence"/>
</dbReference>
<dbReference type="EMBL" id="RCMI01000508">
    <property type="protein sequence ID" value="KAG2907582.1"/>
    <property type="molecule type" value="Genomic_DNA"/>
</dbReference>
<organism evidence="1 5">
    <name type="scientific">Phytophthora cactorum</name>
    <dbReference type="NCBI Taxonomy" id="29920"/>
    <lineage>
        <taxon>Eukaryota</taxon>
        <taxon>Sar</taxon>
        <taxon>Stramenopiles</taxon>
        <taxon>Oomycota</taxon>
        <taxon>Peronosporomycetes</taxon>
        <taxon>Peronosporales</taxon>
        <taxon>Peronosporaceae</taxon>
        <taxon>Phytophthora</taxon>
    </lineage>
</organism>
<proteinExistence type="predicted"/>
<dbReference type="EMBL" id="RCML01000497">
    <property type="protein sequence ID" value="KAG2975342.1"/>
    <property type="molecule type" value="Genomic_DNA"/>
</dbReference>
<dbReference type="Proteomes" id="UP000760860">
    <property type="component" value="Unassembled WGS sequence"/>
</dbReference>
<evidence type="ECO:0000313" key="1">
    <source>
        <dbReference type="EMBL" id="KAG2907582.1"/>
    </source>
</evidence>
<comment type="caution">
    <text evidence="1">The sequence shown here is derived from an EMBL/GenBank/DDBJ whole genome shotgun (WGS) entry which is preliminary data.</text>
</comment>
<gene>
    <name evidence="1" type="ORF">PC115_g13885</name>
    <name evidence="2" type="ORF">PC117_g14731</name>
    <name evidence="3" type="ORF">PC118_g13990</name>
    <name evidence="4" type="ORF">PC129_g12727</name>
</gene>
<dbReference type="EMBL" id="RCMV01000486">
    <property type="protein sequence ID" value="KAG3216421.1"/>
    <property type="molecule type" value="Genomic_DNA"/>
</dbReference>
<name>A0A8T1BP69_9STRA</name>
<dbReference type="Proteomes" id="UP000736787">
    <property type="component" value="Unassembled WGS sequence"/>
</dbReference>
<dbReference type="Proteomes" id="UP000697107">
    <property type="component" value="Unassembled WGS sequence"/>
</dbReference>
<dbReference type="EMBL" id="RCMK01000470">
    <property type="protein sequence ID" value="KAG2926853.1"/>
    <property type="molecule type" value="Genomic_DNA"/>
</dbReference>
<sequence>MYVPLMSLRTNGSQSWSHRGLVSVLVSVLVAVEENVGAMTIWEKKQLTCAVEGESRNVIAVEHAGAAAIDELE</sequence>